<reference evidence="4" key="1">
    <citation type="journal article" date="2007" name="Nature">
        <title>The grapevine genome sequence suggests ancestral hexaploidization in major angiosperm phyla.</title>
        <authorList>
            <consortium name="The French-Italian Public Consortium for Grapevine Genome Characterization."/>
            <person name="Jaillon O."/>
            <person name="Aury J.-M."/>
            <person name="Noel B."/>
            <person name="Policriti A."/>
            <person name="Clepet C."/>
            <person name="Casagrande A."/>
            <person name="Choisne N."/>
            <person name="Aubourg S."/>
            <person name="Vitulo N."/>
            <person name="Jubin C."/>
            <person name="Vezzi A."/>
            <person name="Legeai F."/>
            <person name="Hugueney P."/>
            <person name="Dasilva C."/>
            <person name="Horner D."/>
            <person name="Mica E."/>
            <person name="Jublot D."/>
            <person name="Poulain J."/>
            <person name="Bruyere C."/>
            <person name="Billault A."/>
            <person name="Segurens B."/>
            <person name="Gouyvenoux M."/>
            <person name="Ugarte E."/>
            <person name="Cattonaro F."/>
            <person name="Anthouard V."/>
            <person name="Vico V."/>
            <person name="Del Fabbro C."/>
            <person name="Alaux M."/>
            <person name="Di Gaspero G."/>
            <person name="Dumas V."/>
            <person name="Felice N."/>
            <person name="Paillard S."/>
            <person name="Juman I."/>
            <person name="Moroldo M."/>
            <person name="Scalabrin S."/>
            <person name="Canaguier A."/>
            <person name="Le Clainche I."/>
            <person name="Malacrida G."/>
            <person name="Durand E."/>
            <person name="Pesole G."/>
            <person name="Laucou V."/>
            <person name="Chatelet P."/>
            <person name="Merdinoglu D."/>
            <person name="Delledonne M."/>
            <person name="Pezzotti M."/>
            <person name="Lecharny A."/>
            <person name="Scarpelli C."/>
            <person name="Artiguenave F."/>
            <person name="Pe M.E."/>
            <person name="Valle G."/>
            <person name="Morgante M."/>
            <person name="Caboche M."/>
            <person name="Adam-Blondon A.-F."/>
            <person name="Weissenbach J."/>
            <person name="Quetier F."/>
            <person name="Wincker P."/>
        </authorList>
    </citation>
    <scope>NUCLEOTIDE SEQUENCE [LARGE SCALE GENOMIC DNA]</scope>
    <source>
        <strain evidence="4">cv. Pinot noir / PN40024</strain>
    </source>
</reference>
<dbReference type="AlphaFoldDB" id="F6HYK4"/>
<feature type="signal peptide" evidence="2">
    <location>
        <begin position="1"/>
        <end position="26"/>
    </location>
</feature>
<feature type="transmembrane region" description="Helical" evidence="1">
    <location>
        <begin position="95"/>
        <end position="117"/>
    </location>
</feature>
<dbReference type="InParanoid" id="F6HYK4"/>
<dbReference type="HOGENOM" id="CLU_2101357_0_0_1"/>
<keyword evidence="1" id="KW-0812">Transmembrane</keyword>
<name>F6HYK4_VITVI</name>
<gene>
    <name evidence="3" type="ordered locus">VIT_11s0037g00470</name>
</gene>
<keyword evidence="1" id="KW-1133">Transmembrane helix</keyword>
<dbReference type="Proteomes" id="UP000009183">
    <property type="component" value="Chromosome 11"/>
</dbReference>
<organism evidence="3 4">
    <name type="scientific">Vitis vinifera</name>
    <name type="common">Grape</name>
    <dbReference type="NCBI Taxonomy" id="29760"/>
    <lineage>
        <taxon>Eukaryota</taxon>
        <taxon>Viridiplantae</taxon>
        <taxon>Streptophyta</taxon>
        <taxon>Embryophyta</taxon>
        <taxon>Tracheophyta</taxon>
        <taxon>Spermatophyta</taxon>
        <taxon>Magnoliopsida</taxon>
        <taxon>eudicotyledons</taxon>
        <taxon>Gunneridae</taxon>
        <taxon>Pentapetalae</taxon>
        <taxon>rosids</taxon>
        <taxon>Vitales</taxon>
        <taxon>Vitaceae</taxon>
        <taxon>Viteae</taxon>
        <taxon>Vitis</taxon>
    </lineage>
</organism>
<keyword evidence="4" id="KW-1185">Reference proteome</keyword>
<sequence>MAEKRCLLSLPLIALLLLSQSLPTSSSHDQGVSSAILSRGLMGQPLEQQKQLMANYNNNNHLHDRKLGVYMRKVRARGSGSGSGSGRAGSHSSAVAAQVSSFHVCSFLLYFLFLGFFMI</sequence>
<proteinExistence type="predicted"/>
<keyword evidence="1" id="KW-0472">Membrane</keyword>
<evidence type="ECO:0000256" key="1">
    <source>
        <dbReference type="SAM" id="Phobius"/>
    </source>
</evidence>
<keyword evidence="2" id="KW-0732">Signal</keyword>
<evidence type="ECO:0000313" key="4">
    <source>
        <dbReference type="Proteomes" id="UP000009183"/>
    </source>
</evidence>
<protein>
    <submittedName>
        <fullName evidence="3">Uncharacterized protein</fullName>
    </submittedName>
</protein>
<feature type="chain" id="PRO_5003341728" evidence="2">
    <location>
        <begin position="27"/>
        <end position="119"/>
    </location>
</feature>
<evidence type="ECO:0000256" key="2">
    <source>
        <dbReference type="SAM" id="SignalP"/>
    </source>
</evidence>
<evidence type="ECO:0000313" key="3">
    <source>
        <dbReference type="EMBL" id="CCB59768.1"/>
    </source>
</evidence>
<accession>F6HYK4</accession>
<dbReference type="EMBL" id="FN596499">
    <property type="protein sequence ID" value="CCB59768.1"/>
    <property type="molecule type" value="Genomic_DNA"/>
</dbReference>
<dbReference type="PaxDb" id="29760-VIT_11s0037g00470.t01"/>